<dbReference type="InterPro" id="IPR017441">
    <property type="entry name" value="Protein_kinase_ATP_BS"/>
</dbReference>
<keyword evidence="19" id="KW-0832">Ubl conjugation</keyword>
<evidence type="ECO:0000256" key="2">
    <source>
        <dbReference type="ARBA" id="ARBA00004413"/>
    </source>
</evidence>
<feature type="region of interest" description="Disordered" evidence="27">
    <location>
        <begin position="307"/>
        <end position="420"/>
    </location>
</feature>
<evidence type="ECO:0000256" key="8">
    <source>
        <dbReference type="ARBA" id="ARBA00022490"/>
    </source>
</evidence>
<evidence type="ECO:0000313" key="30">
    <source>
        <dbReference type="Proteomes" id="UP000007110"/>
    </source>
</evidence>
<dbReference type="RefSeq" id="XP_030850465.1">
    <property type="nucleotide sequence ID" value="XM_030994605.1"/>
</dbReference>
<dbReference type="SMART" id="SM00220">
    <property type="entry name" value="S_TKc"/>
    <property type="match status" value="1"/>
</dbReference>
<dbReference type="InterPro" id="IPR011009">
    <property type="entry name" value="Kinase-like_dom_sf"/>
</dbReference>
<keyword evidence="30" id="KW-1185">Reference proteome</keyword>
<keyword evidence="18" id="KW-0460">Magnesium</keyword>
<evidence type="ECO:0000256" key="24">
    <source>
        <dbReference type="ARBA" id="ARBA00047559"/>
    </source>
</evidence>
<keyword evidence="22" id="KW-0472">Membrane</keyword>
<evidence type="ECO:0000256" key="25">
    <source>
        <dbReference type="ARBA" id="ARBA00048329"/>
    </source>
</evidence>
<evidence type="ECO:0000256" key="16">
    <source>
        <dbReference type="ARBA" id="ARBA00022777"/>
    </source>
</evidence>
<name>A0A7M7PE40_STRPU</name>
<evidence type="ECO:0000256" key="6">
    <source>
        <dbReference type="ARBA" id="ARBA00017660"/>
    </source>
</evidence>
<keyword evidence="15 26" id="KW-0547">Nucleotide-binding</keyword>
<evidence type="ECO:0000313" key="29">
    <source>
        <dbReference type="EnsemblMetazoa" id="XP_030850465"/>
    </source>
</evidence>
<reference evidence="29" key="2">
    <citation type="submission" date="2021-01" db="UniProtKB">
        <authorList>
            <consortium name="EnsemblMetazoa"/>
        </authorList>
    </citation>
    <scope>IDENTIFICATION</scope>
</reference>
<dbReference type="FunFam" id="3.30.200.20:FF:000152">
    <property type="entry name" value="Mitogen-activated protein kinase kinase kinase 7"/>
    <property type="match status" value="1"/>
</dbReference>
<evidence type="ECO:0000256" key="27">
    <source>
        <dbReference type="SAM" id="MobiDB-lite"/>
    </source>
</evidence>
<feature type="compositionally biased region" description="Polar residues" evidence="27">
    <location>
        <begin position="404"/>
        <end position="413"/>
    </location>
</feature>
<feature type="compositionally biased region" description="Basic and acidic residues" evidence="27">
    <location>
        <begin position="355"/>
        <end position="374"/>
    </location>
</feature>
<evidence type="ECO:0000256" key="10">
    <source>
        <dbReference type="ARBA" id="ARBA00022527"/>
    </source>
</evidence>
<dbReference type="SUPFAM" id="SSF56112">
    <property type="entry name" value="Protein kinase-like (PK-like)"/>
    <property type="match status" value="1"/>
</dbReference>
<dbReference type="GO" id="GO:0006915">
    <property type="term" value="P:apoptotic process"/>
    <property type="evidence" value="ECO:0007669"/>
    <property type="project" value="UniProtKB-KW"/>
</dbReference>
<evidence type="ECO:0000256" key="23">
    <source>
        <dbReference type="ARBA" id="ARBA00023163"/>
    </source>
</evidence>
<dbReference type="InterPro" id="IPR001245">
    <property type="entry name" value="Ser-Thr/Tyr_kinase_cat_dom"/>
</dbReference>
<dbReference type="PRINTS" id="PR00109">
    <property type="entry name" value="TYRKINASE"/>
</dbReference>
<evidence type="ECO:0000256" key="7">
    <source>
        <dbReference type="ARBA" id="ARBA00022475"/>
    </source>
</evidence>
<feature type="domain" description="Protein kinase" evidence="28">
    <location>
        <begin position="19"/>
        <end position="273"/>
    </location>
</feature>
<keyword evidence="23" id="KW-0804">Transcription</keyword>
<dbReference type="CTD" id="6885"/>
<dbReference type="GO" id="GO:0046872">
    <property type="term" value="F:metal ion binding"/>
    <property type="evidence" value="ECO:0007669"/>
    <property type="project" value="UniProtKB-KW"/>
</dbReference>
<dbReference type="GO" id="GO:0043123">
    <property type="term" value="P:positive regulation of canonical NF-kappaB signal transduction"/>
    <property type="evidence" value="ECO:0007669"/>
    <property type="project" value="UniProtKB-ARBA"/>
</dbReference>
<evidence type="ECO:0000256" key="26">
    <source>
        <dbReference type="PROSITE-ProRule" id="PRU10141"/>
    </source>
</evidence>
<dbReference type="FunFam" id="1.10.510.10:FF:000143">
    <property type="entry name" value="Mitogen-activated protein kinase kinase kinase 7"/>
    <property type="match status" value="1"/>
</dbReference>
<dbReference type="GO" id="GO:0005524">
    <property type="term" value="F:ATP binding"/>
    <property type="evidence" value="ECO:0007669"/>
    <property type="project" value="UniProtKB-UniRule"/>
</dbReference>
<comment type="catalytic activity">
    <reaction evidence="24">
        <text>L-threonyl-[protein] + ATP = O-phospho-L-threonyl-[protein] + ADP + H(+)</text>
        <dbReference type="Rhea" id="RHEA:46608"/>
        <dbReference type="Rhea" id="RHEA-COMP:11060"/>
        <dbReference type="Rhea" id="RHEA-COMP:11605"/>
        <dbReference type="ChEBI" id="CHEBI:15378"/>
        <dbReference type="ChEBI" id="CHEBI:30013"/>
        <dbReference type="ChEBI" id="CHEBI:30616"/>
        <dbReference type="ChEBI" id="CHEBI:61977"/>
        <dbReference type="ChEBI" id="CHEBI:456216"/>
        <dbReference type="EC" id="2.7.11.25"/>
    </reaction>
</comment>
<comment type="similarity">
    <text evidence="4">Belongs to the protein kinase superfamily. STE Ser/Thr protein kinase family. MAP kinase kinase kinase subfamily.</text>
</comment>
<dbReference type="InterPro" id="IPR008271">
    <property type="entry name" value="Ser/Thr_kinase_AS"/>
</dbReference>
<evidence type="ECO:0000256" key="14">
    <source>
        <dbReference type="ARBA" id="ARBA00022723"/>
    </source>
</evidence>
<dbReference type="GO" id="GO:0071560">
    <property type="term" value="P:cellular response to transforming growth factor beta stimulus"/>
    <property type="evidence" value="ECO:0007669"/>
    <property type="project" value="UniProtKB-ARBA"/>
</dbReference>
<evidence type="ECO:0000256" key="1">
    <source>
        <dbReference type="ARBA" id="ARBA00001946"/>
    </source>
</evidence>
<evidence type="ECO:0000256" key="4">
    <source>
        <dbReference type="ARBA" id="ARBA00006529"/>
    </source>
</evidence>
<keyword evidence="21" id="KW-0346">Stress response</keyword>
<sequence length="532" mass="60293">MARLVTQMSFKEEVEFNDIDFEKVVGKGAFGVVSKASWRGMNVAVKMIESEEEIKAFRVEVMQLSRVDHPNIVKLYGACTTQPVCLVMEFAEGGSLYNVLHSSQPQPIYKAAHAMSWALQCAKGVDYLHSMKPKKLIHRDLKPANLLLMSGGTVLKICDFGTACDFQTYMTNNKGSAAWMAPEVFEGRTYSEKCDIFSWGVILWEVISRRKPFDDIGGPAFRIMWAVHNGRRPPLIRNIPKPLDKLMTRCWSQESTMRPSMHEVVSIMSNLMLVFKGADQPLVYPQVSEEEEGAGRGMADRLAEQTADMSISSNSGSTISDTVIHSSSSHSNGPQDPQKIEPHAAFSDSSPVHSSAKDQQKRHSVDLLDLRVDNDNSAMLESRMGTRESTGSSTGQGRYDRSQSLEQRVSSSRMKNDDSDVSMAYSTLEPHLQPLPPNPNSRESQDIFDEHMRMAQEFLRVQTELALLHTRKKELAEALDQDWKDKQASFKLIEEYNTLQGEKESLVELHKRRRSQLDMFRLQMQRQQFRRM</sequence>
<comment type="catalytic activity">
    <reaction evidence="25">
        <text>L-seryl-[protein] + ATP = O-phospho-L-seryl-[protein] + ADP + H(+)</text>
        <dbReference type="Rhea" id="RHEA:17989"/>
        <dbReference type="Rhea" id="RHEA-COMP:9863"/>
        <dbReference type="Rhea" id="RHEA-COMP:11604"/>
        <dbReference type="ChEBI" id="CHEBI:15378"/>
        <dbReference type="ChEBI" id="CHEBI:29999"/>
        <dbReference type="ChEBI" id="CHEBI:30616"/>
        <dbReference type="ChEBI" id="CHEBI:83421"/>
        <dbReference type="ChEBI" id="CHEBI:456216"/>
        <dbReference type="EC" id="2.7.11.25"/>
    </reaction>
</comment>
<evidence type="ECO:0000256" key="21">
    <source>
        <dbReference type="ARBA" id="ARBA00023016"/>
    </source>
</evidence>
<keyword evidence="12" id="KW-0808">Transferase</keyword>
<dbReference type="Proteomes" id="UP000007110">
    <property type="component" value="Unassembled WGS sequence"/>
</dbReference>
<evidence type="ECO:0000256" key="12">
    <source>
        <dbReference type="ARBA" id="ARBA00022679"/>
    </source>
</evidence>
<dbReference type="Gene3D" id="3.30.200.20">
    <property type="entry name" value="Phosphorylase Kinase, domain 1"/>
    <property type="match status" value="1"/>
</dbReference>
<dbReference type="EnsemblMetazoa" id="XM_030994605">
    <property type="protein sequence ID" value="XP_030850465"/>
    <property type="gene ID" value="LOC590951"/>
</dbReference>
<feature type="binding site" evidence="26">
    <location>
        <position position="46"/>
    </location>
    <ligand>
        <name>ATP</name>
        <dbReference type="ChEBI" id="CHEBI:30616"/>
    </ligand>
</feature>
<dbReference type="PANTHER" id="PTHR46716">
    <property type="entry name" value="MITOGEN-ACTIVATED PROTEIN KINASE KINASE KINASE 7"/>
    <property type="match status" value="1"/>
</dbReference>
<dbReference type="GO" id="GO:0005886">
    <property type="term" value="C:plasma membrane"/>
    <property type="evidence" value="ECO:0007669"/>
    <property type="project" value="UniProtKB-SubCell"/>
</dbReference>
<dbReference type="GO" id="GO:0005737">
    <property type="term" value="C:cytoplasm"/>
    <property type="evidence" value="ECO:0007669"/>
    <property type="project" value="UniProtKB-SubCell"/>
</dbReference>
<keyword evidence="16" id="KW-0418">Kinase</keyword>
<feature type="compositionally biased region" description="Low complexity" evidence="27">
    <location>
        <begin position="310"/>
        <end position="331"/>
    </location>
</feature>
<keyword evidence="20" id="KW-0805">Transcription regulation</keyword>
<evidence type="ECO:0000256" key="20">
    <source>
        <dbReference type="ARBA" id="ARBA00023015"/>
    </source>
</evidence>
<keyword evidence="13" id="KW-0053">Apoptosis</keyword>
<evidence type="ECO:0000256" key="17">
    <source>
        <dbReference type="ARBA" id="ARBA00022840"/>
    </source>
</evidence>
<keyword evidence="9" id="KW-1017">Isopeptide bond</keyword>
<dbReference type="GO" id="GO:0019901">
    <property type="term" value="F:protein kinase binding"/>
    <property type="evidence" value="ECO:0007669"/>
    <property type="project" value="UniProtKB-ARBA"/>
</dbReference>
<dbReference type="GO" id="GO:0009893">
    <property type="term" value="P:positive regulation of metabolic process"/>
    <property type="evidence" value="ECO:0007669"/>
    <property type="project" value="UniProtKB-ARBA"/>
</dbReference>
<evidence type="ECO:0000259" key="28">
    <source>
        <dbReference type="PROSITE" id="PS50011"/>
    </source>
</evidence>
<accession>A0A7M7PE40</accession>
<proteinExistence type="inferred from homology"/>
<dbReference type="Gene3D" id="1.10.510.10">
    <property type="entry name" value="Transferase(Phosphotransferase) domain 1"/>
    <property type="match status" value="1"/>
</dbReference>
<evidence type="ECO:0000256" key="19">
    <source>
        <dbReference type="ARBA" id="ARBA00022843"/>
    </source>
</evidence>
<comment type="subcellular location">
    <subcellularLocation>
        <location evidence="2">Cell membrane</location>
        <topology evidence="2">Peripheral membrane protein</topology>
        <orientation evidence="2">Cytoplasmic side</orientation>
    </subcellularLocation>
    <subcellularLocation>
        <location evidence="3">Cytoplasm</location>
    </subcellularLocation>
</comment>
<dbReference type="GO" id="GO:0043410">
    <property type="term" value="P:positive regulation of MAPK cascade"/>
    <property type="evidence" value="ECO:0007669"/>
    <property type="project" value="UniProtKB-ARBA"/>
</dbReference>
<dbReference type="AlphaFoldDB" id="A0A7M7PE40"/>
<evidence type="ECO:0000256" key="9">
    <source>
        <dbReference type="ARBA" id="ARBA00022499"/>
    </source>
</evidence>
<keyword evidence="11" id="KW-0597">Phosphoprotein</keyword>
<keyword evidence="10" id="KW-0723">Serine/threonine-protein kinase</keyword>
<feature type="compositionally biased region" description="Polar residues" evidence="27">
    <location>
        <begin position="387"/>
        <end position="397"/>
    </location>
</feature>
<evidence type="ECO:0000256" key="3">
    <source>
        <dbReference type="ARBA" id="ARBA00004496"/>
    </source>
</evidence>
<evidence type="ECO:0000256" key="22">
    <source>
        <dbReference type="ARBA" id="ARBA00023136"/>
    </source>
</evidence>
<evidence type="ECO:0000256" key="18">
    <source>
        <dbReference type="ARBA" id="ARBA00022842"/>
    </source>
</evidence>
<evidence type="ECO:0000256" key="5">
    <source>
        <dbReference type="ARBA" id="ARBA00012406"/>
    </source>
</evidence>
<dbReference type="Pfam" id="PF07714">
    <property type="entry name" value="PK_Tyr_Ser-Thr"/>
    <property type="match status" value="1"/>
</dbReference>
<dbReference type="PROSITE" id="PS00108">
    <property type="entry name" value="PROTEIN_KINASE_ST"/>
    <property type="match status" value="1"/>
</dbReference>
<dbReference type="CDD" id="cd14058">
    <property type="entry name" value="STKc_TAK1"/>
    <property type="match status" value="1"/>
</dbReference>
<dbReference type="GeneID" id="590951"/>
<evidence type="ECO:0000256" key="11">
    <source>
        <dbReference type="ARBA" id="ARBA00022553"/>
    </source>
</evidence>
<keyword evidence="17 26" id="KW-0067">ATP-binding</keyword>
<dbReference type="EC" id="2.7.11.25" evidence="5"/>
<reference evidence="30" key="1">
    <citation type="submission" date="2015-02" db="EMBL/GenBank/DDBJ databases">
        <title>Genome sequencing for Strongylocentrotus purpuratus.</title>
        <authorList>
            <person name="Murali S."/>
            <person name="Liu Y."/>
            <person name="Vee V."/>
            <person name="English A."/>
            <person name="Wang M."/>
            <person name="Skinner E."/>
            <person name="Han Y."/>
            <person name="Muzny D.M."/>
            <person name="Worley K.C."/>
            <person name="Gibbs R.A."/>
        </authorList>
    </citation>
    <scope>NUCLEOTIDE SEQUENCE</scope>
</reference>
<comment type="cofactor">
    <cofactor evidence="1">
        <name>Mg(2+)</name>
        <dbReference type="ChEBI" id="CHEBI:18420"/>
    </cofactor>
</comment>
<dbReference type="PROSITE" id="PS00107">
    <property type="entry name" value="PROTEIN_KINASE_ATP"/>
    <property type="match status" value="1"/>
</dbReference>
<dbReference type="InterPro" id="IPR000719">
    <property type="entry name" value="Prot_kinase_dom"/>
</dbReference>
<evidence type="ECO:0000256" key="15">
    <source>
        <dbReference type="ARBA" id="ARBA00022741"/>
    </source>
</evidence>
<dbReference type="PROSITE" id="PS50011">
    <property type="entry name" value="PROTEIN_KINASE_DOM"/>
    <property type="match status" value="1"/>
</dbReference>
<dbReference type="GO" id="GO:0004709">
    <property type="term" value="F:MAP kinase kinase kinase activity"/>
    <property type="evidence" value="ECO:0007669"/>
    <property type="project" value="UniProtKB-EC"/>
</dbReference>
<keyword evidence="7" id="KW-1003">Cell membrane</keyword>
<evidence type="ECO:0000256" key="13">
    <source>
        <dbReference type="ARBA" id="ARBA00022703"/>
    </source>
</evidence>
<keyword evidence="8" id="KW-0963">Cytoplasm</keyword>
<organism evidence="29 30">
    <name type="scientific">Strongylocentrotus purpuratus</name>
    <name type="common">Purple sea urchin</name>
    <dbReference type="NCBI Taxonomy" id="7668"/>
    <lineage>
        <taxon>Eukaryota</taxon>
        <taxon>Metazoa</taxon>
        <taxon>Echinodermata</taxon>
        <taxon>Eleutherozoa</taxon>
        <taxon>Echinozoa</taxon>
        <taxon>Echinoidea</taxon>
        <taxon>Euechinoidea</taxon>
        <taxon>Echinacea</taxon>
        <taxon>Camarodonta</taxon>
        <taxon>Echinidea</taxon>
        <taxon>Strongylocentrotidae</taxon>
        <taxon>Strongylocentrotus</taxon>
    </lineage>
</organism>
<dbReference type="PANTHER" id="PTHR46716:SF1">
    <property type="entry name" value="MITOGEN-ACTIVATED PROTEIN KINASE KINASE KINASE 7"/>
    <property type="match status" value="1"/>
</dbReference>
<keyword evidence="14" id="KW-0479">Metal-binding</keyword>
<protein>
    <recommendedName>
        <fullName evidence="6">Mitogen-activated protein kinase kinase kinase 7</fullName>
        <ecNumber evidence="5">2.7.11.25</ecNumber>
    </recommendedName>
</protein>